<dbReference type="Proteomes" id="UP000887116">
    <property type="component" value="Unassembled WGS sequence"/>
</dbReference>
<keyword evidence="8" id="KW-1185">Reference proteome</keyword>
<accession>A0A8X6GX50</accession>
<keyword evidence="4" id="KW-0274">FAD</keyword>
<dbReference type="InterPro" id="IPR045170">
    <property type="entry name" value="MTOX"/>
</dbReference>
<dbReference type="EMBL" id="BMAO01036635">
    <property type="protein sequence ID" value="GFR12168.1"/>
    <property type="molecule type" value="Genomic_DNA"/>
</dbReference>
<comment type="cofactor">
    <cofactor evidence="1">
        <name>FAD</name>
        <dbReference type="ChEBI" id="CHEBI:57692"/>
    </cofactor>
</comment>
<dbReference type="GO" id="GO:0008115">
    <property type="term" value="F:sarcosine oxidase activity"/>
    <property type="evidence" value="ECO:0007669"/>
    <property type="project" value="TreeGrafter"/>
</dbReference>
<name>A0A8X6GX50_TRICU</name>
<gene>
    <name evidence="7" type="ORF">TNCT_331331</name>
</gene>
<keyword evidence="3" id="KW-0285">Flavoprotein</keyword>
<feature type="domain" description="FAD dependent oxidoreductase" evidence="6">
    <location>
        <begin position="19"/>
        <end position="253"/>
    </location>
</feature>
<comment type="similarity">
    <text evidence="2">Belongs to the MSOX/MTOX family.</text>
</comment>
<sequence>MKIYPFLKLDDCYHYFLDDSGAGYINPRKFVEAQKKVAELQGCDIKIDIVNEVTEKSSRAYEVITEKEKRIRARRLLFCTGAFTKFKSLDPVKKLKMSVHKETAALLQISEAEQKRLSSMPPIMIYKKEIEDMPSTTTGVYIMPPLQYPDKKYYLKVGPMGHQKNSEVTTLEEVKKWHSSTGDSEVIQKLPKLVKRIIPDLKVNRVQSKTCITCDSPTRLPYIDRITPTVAVAAVGNGLGATICDEVGRLAACLSVTGQWDSELPKSLFEIILEEDDD</sequence>
<dbReference type="InterPro" id="IPR006076">
    <property type="entry name" value="FAD-dep_OxRdtase"/>
</dbReference>
<dbReference type="OrthoDB" id="424974at2759"/>
<proteinExistence type="inferred from homology"/>
<protein>
    <submittedName>
        <fullName evidence="7">Peroxisomal sarcosine oxidase</fullName>
    </submittedName>
</protein>
<dbReference type="Gene3D" id="3.30.9.10">
    <property type="entry name" value="D-Amino Acid Oxidase, subunit A, domain 2"/>
    <property type="match status" value="1"/>
</dbReference>
<dbReference type="Gene3D" id="3.50.50.60">
    <property type="entry name" value="FAD/NAD(P)-binding domain"/>
    <property type="match status" value="1"/>
</dbReference>
<dbReference type="Pfam" id="PF01266">
    <property type="entry name" value="DAO"/>
    <property type="match status" value="1"/>
</dbReference>
<evidence type="ECO:0000256" key="1">
    <source>
        <dbReference type="ARBA" id="ARBA00001974"/>
    </source>
</evidence>
<evidence type="ECO:0000313" key="7">
    <source>
        <dbReference type="EMBL" id="GFR12168.1"/>
    </source>
</evidence>
<dbReference type="InterPro" id="IPR036188">
    <property type="entry name" value="FAD/NAD-bd_sf"/>
</dbReference>
<keyword evidence="5" id="KW-0560">Oxidoreductase</keyword>
<dbReference type="GO" id="GO:0050660">
    <property type="term" value="F:flavin adenine dinucleotide binding"/>
    <property type="evidence" value="ECO:0007669"/>
    <property type="project" value="InterPro"/>
</dbReference>
<organism evidence="7 8">
    <name type="scientific">Trichonephila clavata</name>
    <name type="common">Joro spider</name>
    <name type="synonym">Nephila clavata</name>
    <dbReference type="NCBI Taxonomy" id="2740835"/>
    <lineage>
        <taxon>Eukaryota</taxon>
        <taxon>Metazoa</taxon>
        <taxon>Ecdysozoa</taxon>
        <taxon>Arthropoda</taxon>
        <taxon>Chelicerata</taxon>
        <taxon>Arachnida</taxon>
        <taxon>Araneae</taxon>
        <taxon>Araneomorphae</taxon>
        <taxon>Entelegynae</taxon>
        <taxon>Araneoidea</taxon>
        <taxon>Nephilidae</taxon>
        <taxon>Trichonephila</taxon>
    </lineage>
</organism>
<evidence type="ECO:0000256" key="3">
    <source>
        <dbReference type="ARBA" id="ARBA00022630"/>
    </source>
</evidence>
<dbReference type="SUPFAM" id="SSF51905">
    <property type="entry name" value="FAD/NAD(P)-binding domain"/>
    <property type="match status" value="1"/>
</dbReference>
<dbReference type="PANTHER" id="PTHR10961:SF10">
    <property type="entry name" value="FAD DEPENDENT OXIDOREDUCTASE DOMAIN-CONTAINING PROTEIN"/>
    <property type="match status" value="1"/>
</dbReference>
<dbReference type="AlphaFoldDB" id="A0A8X6GX50"/>
<evidence type="ECO:0000256" key="2">
    <source>
        <dbReference type="ARBA" id="ARBA00010989"/>
    </source>
</evidence>
<comment type="caution">
    <text evidence="7">The sequence shown here is derived from an EMBL/GenBank/DDBJ whole genome shotgun (WGS) entry which is preliminary data.</text>
</comment>
<evidence type="ECO:0000259" key="6">
    <source>
        <dbReference type="Pfam" id="PF01266"/>
    </source>
</evidence>
<reference evidence="7" key="1">
    <citation type="submission" date="2020-07" db="EMBL/GenBank/DDBJ databases">
        <title>Multicomponent nature underlies the extraordinary mechanical properties of spider dragline silk.</title>
        <authorList>
            <person name="Kono N."/>
            <person name="Nakamura H."/>
            <person name="Mori M."/>
            <person name="Yoshida Y."/>
            <person name="Ohtoshi R."/>
            <person name="Malay A.D."/>
            <person name="Moran D.A.P."/>
            <person name="Tomita M."/>
            <person name="Numata K."/>
            <person name="Arakawa K."/>
        </authorList>
    </citation>
    <scope>NUCLEOTIDE SEQUENCE</scope>
</reference>
<evidence type="ECO:0000256" key="5">
    <source>
        <dbReference type="ARBA" id="ARBA00023002"/>
    </source>
</evidence>
<evidence type="ECO:0000313" key="8">
    <source>
        <dbReference type="Proteomes" id="UP000887116"/>
    </source>
</evidence>
<dbReference type="PANTHER" id="PTHR10961">
    <property type="entry name" value="PEROXISOMAL SARCOSINE OXIDASE"/>
    <property type="match status" value="1"/>
</dbReference>
<evidence type="ECO:0000256" key="4">
    <source>
        <dbReference type="ARBA" id="ARBA00022827"/>
    </source>
</evidence>